<gene>
    <name evidence="2" type="primary">LOC125779197</name>
</gene>
<dbReference type="RefSeq" id="XP_049315799.1">
    <property type="nucleotide sequence ID" value="XM_049459842.1"/>
</dbReference>
<name>A0ABM3K2U1_BACDO</name>
<protein>
    <submittedName>
        <fullName evidence="2">Uncharacterized protein LOC125779197</fullName>
    </submittedName>
</protein>
<dbReference type="PANTHER" id="PTHR33324:SF2">
    <property type="entry name" value="MYB_SANT-LIKE DNA-BINDING DOMAIN-CONTAINING PROTEIN"/>
    <property type="match status" value="1"/>
</dbReference>
<dbReference type="Proteomes" id="UP001652620">
    <property type="component" value="Chromosome 6"/>
</dbReference>
<evidence type="ECO:0000313" key="2">
    <source>
        <dbReference type="RefSeq" id="XP_049315799.1"/>
    </source>
</evidence>
<reference evidence="2" key="1">
    <citation type="submission" date="2025-08" db="UniProtKB">
        <authorList>
            <consortium name="RefSeq"/>
        </authorList>
    </citation>
    <scope>IDENTIFICATION</scope>
    <source>
        <tissue evidence="2">Adult</tissue>
    </source>
</reference>
<proteinExistence type="predicted"/>
<keyword evidence="1" id="KW-1185">Reference proteome</keyword>
<evidence type="ECO:0000313" key="1">
    <source>
        <dbReference type="Proteomes" id="UP001652620"/>
    </source>
</evidence>
<dbReference type="PANTHER" id="PTHR33324">
    <property type="entry name" value="EXPRESSED PROTEIN"/>
    <property type="match status" value="1"/>
</dbReference>
<accession>A0ABM3K2U1</accession>
<organism evidence="1 2">
    <name type="scientific">Bactrocera dorsalis</name>
    <name type="common">Oriental fruit fly</name>
    <name type="synonym">Dacus dorsalis</name>
    <dbReference type="NCBI Taxonomy" id="27457"/>
    <lineage>
        <taxon>Eukaryota</taxon>
        <taxon>Metazoa</taxon>
        <taxon>Ecdysozoa</taxon>
        <taxon>Arthropoda</taxon>
        <taxon>Hexapoda</taxon>
        <taxon>Insecta</taxon>
        <taxon>Pterygota</taxon>
        <taxon>Neoptera</taxon>
        <taxon>Endopterygota</taxon>
        <taxon>Diptera</taxon>
        <taxon>Brachycera</taxon>
        <taxon>Muscomorpha</taxon>
        <taxon>Tephritoidea</taxon>
        <taxon>Tephritidae</taxon>
        <taxon>Bactrocera</taxon>
        <taxon>Bactrocera</taxon>
    </lineage>
</organism>
<dbReference type="GeneID" id="125779197"/>
<sequence length="114" mass="13451">MEETEFEAPTAQFFYKGFLHKSQLDVSWDLVRWKVRHLKAQYRKVNDWLASTGAGLQDEADSRTFEAKIAKMCPYYDQLKEIFGKRLPDMQPLLVESNITRHSYVQLLLHQNSK</sequence>